<comment type="caution">
    <text evidence="2">The sequence shown here is derived from an EMBL/GenBank/DDBJ whole genome shotgun (WGS) entry which is preliminary data.</text>
</comment>
<reference evidence="2" key="2">
    <citation type="journal article" date="2021" name="Microbiome">
        <title>Successional dynamics and alternative stable states in a saline activated sludge microbial community over 9 years.</title>
        <authorList>
            <person name="Wang Y."/>
            <person name="Ye J."/>
            <person name="Ju F."/>
            <person name="Liu L."/>
            <person name="Boyd J.A."/>
            <person name="Deng Y."/>
            <person name="Parks D.H."/>
            <person name="Jiang X."/>
            <person name="Yin X."/>
            <person name="Woodcroft B.J."/>
            <person name="Tyson G.W."/>
            <person name="Hugenholtz P."/>
            <person name="Polz M.F."/>
            <person name="Zhang T."/>
        </authorList>
    </citation>
    <scope>NUCLEOTIDE SEQUENCE</scope>
    <source>
        <strain evidence="2">HKST-UBA01</strain>
    </source>
</reference>
<dbReference type="AlphaFoldDB" id="A0A955RNZ0"/>
<reference evidence="2" key="1">
    <citation type="submission" date="2020-04" db="EMBL/GenBank/DDBJ databases">
        <authorList>
            <person name="Zhang T."/>
        </authorList>
    </citation>
    <scope>NUCLEOTIDE SEQUENCE</scope>
    <source>
        <strain evidence="2">HKST-UBA01</strain>
    </source>
</reference>
<name>A0A955RNZ0_UNCKA</name>
<keyword evidence="1" id="KW-0812">Transmembrane</keyword>
<accession>A0A955RNZ0</accession>
<dbReference type="InterPro" id="IPR010390">
    <property type="entry name" value="ABC-2_transporter-like"/>
</dbReference>
<dbReference type="EMBL" id="JAGQKX010000006">
    <property type="protein sequence ID" value="MCA9389861.1"/>
    <property type="molecule type" value="Genomic_DNA"/>
</dbReference>
<feature type="transmembrane region" description="Helical" evidence="1">
    <location>
        <begin position="62"/>
        <end position="81"/>
    </location>
</feature>
<keyword evidence="1" id="KW-1133">Transmembrane helix</keyword>
<dbReference type="PANTHER" id="PTHR36833">
    <property type="entry name" value="SLR0610 PROTEIN-RELATED"/>
    <property type="match status" value="1"/>
</dbReference>
<sequence length="262" mass="30226">MKRNYRLLLAKINYHLAYFYQYRFSSMVHLLSALLWFALGMGGIAIILGNVSSIGGWTPTEIYILMLVFYLGMAVAHATYYNSLADLTRKIQDGRLDFYLLKPVSVRYWVSIDKITIPQFLRAFIVLALLVGYCIAHQVTISMFGIMLAVLYFWVGQILLYQFFLLLMLAAFWIVNAWNIPWFLDRISDAAELPIDTFDKKLRFFVLYITPMAFIAYVPTQALLNRLDPYLAFLALGLIVIFEIIISTVWKIALRQYSSASS</sequence>
<dbReference type="PANTHER" id="PTHR36833:SF2">
    <property type="entry name" value="SLR0610 PROTEIN"/>
    <property type="match status" value="1"/>
</dbReference>
<evidence type="ECO:0000313" key="2">
    <source>
        <dbReference type="EMBL" id="MCA9389861.1"/>
    </source>
</evidence>
<feature type="transmembrane region" description="Helical" evidence="1">
    <location>
        <begin position="124"/>
        <end position="154"/>
    </location>
</feature>
<feature type="transmembrane region" description="Helical" evidence="1">
    <location>
        <begin position="28"/>
        <end position="50"/>
    </location>
</feature>
<keyword evidence="1" id="KW-0472">Membrane</keyword>
<evidence type="ECO:0000256" key="1">
    <source>
        <dbReference type="SAM" id="Phobius"/>
    </source>
</evidence>
<proteinExistence type="predicted"/>
<protein>
    <submittedName>
        <fullName evidence="2">ABC-2 family transporter protein</fullName>
    </submittedName>
</protein>
<gene>
    <name evidence="2" type="ORF">KC571_00495</name>
</gene>
<feature type="transmembrane region" description="Helical" evidence="1">
    <location>
        <begin position="160"/>
        <end position="184"/>
    </location>
</feature>
<organism evidence="2 3">
    <name type="scientific">candidate division WWE3 bacterium</name>
    <dbReference type="NCBI Taxonomy" id="2053526"/>
    <lineage>
        <taxon>Bacteria</taxon>
        <taxon>Katanobacteria</taxon>
    </lineage>
</organism>
<feature type="transmembrane region" description="Helical" evidence="1">
    <location>
        <begin position="205"/>
        <end position="224"/>
    </location>
</feature>
<evidence type="ECO:0000313" key="3">
    <source>
        <dbReference type="Proteomes" id="UP000701698"/>
    </source>
</evidence>
<feature type="transmembrane region" description="Helical" evidence="1">
    <location>
        <begin position="230"/>
        <end position="254"/>
    </location>
</feature>
<dbReference type="Pfam" id="PF06182">
    <property type="entry name" value="ABC2_membrane_6"/>
    <property type="match status" value="1"/>
</dbReference>
<dbReference type="Proteomes" id="UP000701698">
    <property type="component" value="Unassembled WGS sequence"/>
</dbReference>